<keyword evidence="4 8" id="KW-0285">Flavoprotein</keyword>
<comment type="cofactor">
    <cofactor evidence="8">
        <name>FAD</name>
        <dbReference type="ChEBI" id="CHEBI:57692"/>
    </cofactor>
    <text evidence="8">Binds 1 FAD per subunit.</text>
</comment>
<dbReference type="PRINTS" id="PR00147">
    <property type="entry name" value="DNAPHOTLYASE"/>
</dbReference>
<evidence type="ECO:0000256" key="7">
    <source>
        <dbReference type="ARBA" id="ARBA00033999"/>
    </source>
</evidence>
<comment type="caution">
    <text evidence="11">The sequence shown here is derived from an EMBL/GenBank/DDBJ whole genome shotgun (WGS) entry which is preliminary data.</text>
</comment>
<dbReference type="GO" id="GO:0071949">
    <property type="term" value="F:FAD binding"/>
    <property type="evidence" value="ECO:0007669"/>
    <property type="project" value="TreeGrafter"/>
</dbReference>
<dbReference type="Gene3D" id="1.25.40.80">
    <property type="match status" value="1"/>
</dbReference>
<dbReference type="Gene3D" id="3.40.50.620">
    <property type="entry name" value="HUPs"/>
    <property type="match status" value="1"/>
</dbReference>
<keyword evidence="12" id="KW-1185">Reference proteome</keyword>
<dbReference type="FunFam" id="1.10.579.10:FF:000003">
    <property type="entry name" value="Deoxyribodipyrimidine photo-lyase"/>
    <property type="match status" value="1"/>
</dbReference>
<dbReference type="PANTHER" id="PTHR11455:SF9">
    <property type="entry name" value="CRYPTOCHROME CIRCADIAN CLOCK 5 ISOFORM X1"/>
    <property type="match status" value="1"/>
</dbReference>
<evidence type="ECO:0000256" key="8">
    <source>
        <dbReference type="PIRSR" id="PIRSR602081-1"/>
    </source>
</evidence>
<comment type="similarity">
    <text evidence="9">Belongs to the DNA photolyase family.</text>
</comment>
<name>A0A318JCJ4_9NEIS</name>
<evidence type="ECO:0000313" key="12">
    <source>
        <dbReference type="Proteomes" id="UP000248395"/>
    </source>
</evidence>
<dbReference type="PANTHER" id="PTHR11455">
    <property type="entry name" value="CRYPTOCHROME"/>
    <property type="match status" value="1"/>
</dbReference>
<feature type="binding site" evidence="8">
    <location>
        <position position="267"/>
    </location>
    <ligand>
        <name>FAD</name>
        <dbReference type="ChEBI" id="CHEBI:57692"/>
    </ligand>
</feature>
<dbReference type="AlphaFoldDB" id="A0A318JCJ4"/>
<dbReference type="GO" id="GO:0003677">
    <property type="term" value="F:DNA binding"/>
    <property type="evidence" value="ECO:0007669"/>
    <property type="project" value="TreeGrafter"/>
</dbReference>
<evidence type="ECO:0000256" key="6">
    <source>
        <dbReference type="ARBA" id="ARBA00022991"/>
    </source>
</evidence>
<keyword evidence="6 9" id="KW-0157">Chromophore</keyword>
<dbReference type="InterPro" id="IPR005101">
    <property type="entry name" value="Cryptochr/Photolyase_FAD-bd"/>
</dbReference>
<dbReference type="Pfam" id="PF00875">
    <property type="entry name" value="DNA_photolyase"/>
    <property type="match status" value="1"/>
</dbReference>
<keyword evidence="5 8" id="KW-0274">FAD</keyword>
<organism evidence="11 12">
    <name type="scientific">Aquitalea magnusonii</name>
    <dbReference type="NCBI Taxonomy" id="332411"/>
    <lineage>
        <taxon>Bacteria</taxon>
        <taxon>Pseudomonadati</taxon>
        <taxon>Pseudomonadota</taxon>
        <taxon>Betaproteobacteria</taxon>
        <taxon>Neisseriales</taxon>
        <taxon>Chromobacteriaceae</taxon>
        <taxon>Aquitalea</taxon>
    </lineage>
</organism>
<protein>
    <recommendedName>
        <fullName evidence="3">Deoxyribodipyrimidine photo-lyase</fullName>
        <ecNumber evidence="2">4.1.99.3</ecNumber>
    </recommendedName>
</protein>
<evidence type="ECO:0000256" key="5">
    <source>
        <dbReference type="ARBA" id="ARBA00022827"/>
    </source>
</evidence>
<sequence>MIMPQTHIFWFRRDLRLADNAGLFHALKSGAAVRCVFVFDTDILAPLPPADRRIAFIWDCVADLRQGLQAAGSDLHVAHGRAQDIIPELARQWNAGKVFANRDYEPAAILRDEQVAAKLAQQSGQLELFKDQVIFETDEVLTTAGRPYTVFTPYKNAWLKRLEPFFVQSYPSQNHLAQLDRWQTAPLPALETLGFTRAHTALQGGSAAADQLFADFMLRVNHYKNWRDYPATKGVSYLSAHLRFGTISIRKLAQFAWQQEGEGAECWLGELIWRDFYQQLLWHFPQVVGNSFKEEYRQLEFENSPEWFAAWQEGRTGYPIVDAAMRQLKQTGYMHNRLRMIAASFLVKDLLIDWRWGEAYFAETLLDFDLAANNGGWQWAASTGCDAQPYFRIFNPVTQSEKFDPEGKFIRRYVPELASFNNKDIHAPWLAKNPPLGFQLEHDYPAPIVEHAVQRQRALLLFGKNKS</sequence>
<gene>
    <name evidence="11" type="ORF">DFR38_113132</name>
</gene>
<dbReference type="InterPro" id="IPR006050">
    <property type="entry name" value="DNA_photolyase_N"/>
</dbReference>
<dbReference type="Gene3D" id="1.10.579.10">
    <property type="entry name" value="DNA Cyclobutane Dipyrimidine Photolyase, subunit A, domain 3"/>
    <property type="match status" value="1"/>
</dbReference>
<evidence type="ECO:0000256" key="2">
    <source>
        <dbReference type="ARBA" id="ARBA00013149"/>
    </source>
</evidence>
<keyword evidence="11" id="KW-0456">Lyase</keyword>
<dbReference type="InterPro" id="IPR036134">
    <property type="entry name" value="Crypto/Photolyase_FAD-like_sf"/>
</dbReference>
<dbReference type="GO" id="GO:0003904">
    <property type="term" value="F:deoxyribodipyrimidine photo-lyase activity"/>
    <property type="evidence" value="ECO:0007669"/>
    <property type="project" value="UniProtKB-EC"/>
</dbReference>
<feature type="domain" description="Photolyase/cryptochrome alpha/beta" evidence="10">
    <location>
        <begin position="5"/>
        <end position="134"/>
    </location>
</feature>
<accession>A0A318JCJ4</accession>
<comment type="catalytic activity">
    <reaction evidence="7">
        <text>cyclobutadipyrimidine (in DNA) = 2 pyrimidine residues (in DNA).</text>
        <dbReference type="EC" id="4.1.99.3"/>
    </reaction>
</comment>
<reference evidence="11 12" key="1">
    <citation type="submission" date="2018-05" db="EMBL/GenBank/DDBJ databases">
        <title>Genomic Encyclopedia of Type Strains, Phase IV (KMG-IV): sequencing the most valuable type-strain genomes for metagenomic binning, comparative biology and taxonomic classification.</title>
        <authorList>
            <person name="Goeker M."/>
        </authorList>
    </citation>
    <scope>NUCLEOTIDE SEQUENCE [LARGE SCALE GENOMIC DNA]</scope>
    <source>
        <strain evidence="11 12">DSM 25134</strain>
    </source>
</reference>
<dbReference type="Pfam" id="PF03441">
    <property type="entry name" value="FAD_binding_7"/>
    <property type="match status" value="1"/>
</dbReference>
<dbReference type="Proteomes" id="UP000248395">
    <property type="component" value="Unassembled WGS sequence"/>
</dbReference>
<dbReference type="InterPro" id="IPR036155">
    <property type="entry name" value="Crypto/Photolyase_N_sf"/>
</dbReference>
<proteinExistence type="inferred from homology"/>
<dbReference type="EC" id="4.1.99.3" evidence="2"/>
<feature type="binding site" evidence="8">
    <location>
        <begin position="270"/>
        <end position="277"/>
    </location>
    <ligand>
        <name>FAD</name>
        <dbReference type="ChEBI" id="CHEBI:57692"/>
    </ligand>
</feature>
<evidence type="ECO:0000256" key="4">
    <source>
        <dbReference type="ARBA" id="ARBA00022630"/>
    </source>
</evidence>
<evidence type="ECO:0000256" key="3">
    <source>
        <dbReference type="ARBA" id="ARBA00014046"/>
    </source>
</evidence>
<comment type="cofactor">
    <cofactor evidence="1">
        <name>(6R)-5,10-methylene-5,6,7,8-tetrahydrofolate</name>
        <dbReference type="ChEBI" id="CHEBI:15636"/>
    </cofactor>
</comment>
<dbReference type="GO" id="GO:0000719">
    <property type="term" value="P:photoreactive repair"/>
    <property type="evidence" value="ECO:0007669"/>
    <property type="project" value="UniProtKB-ARBA"/>
</dbReference>
<feature type="binding site" evidence="8">
    <location>
        <position position="223"/>
    </location>
    <ligand>
        <name>FAD</name>
        <dbReference type="ChEBI" id="CHEBI:57692"/>
    </ligand>
</feature>
<feature type="binding site" evidence="8">
    <location>
        <begin position="367"/>
        <end position="369"/>
    </location>
    <ligand>
        <name>FAD</name>
        <dbReference type="ChEBI" id="CHEBI:57692"/>
    </ligand>
</feature>
<evidence type="ECO:0000256" key="9">
    <source>
        <dbReference type="RuleBase" id="RU004182"/>
    </source>
</evidence>
<dbReference type="InterPro" id="IPR018394">
    <property type="entry name" value="DNA_photolyase_1_CS_C"/>
</dbReference>
<dbReference type="GO" id="GO:0009416">
    <property type="term" value="P:response to light stimulus"/>
    <property type="evidence" value="ECO:0007669"/>
    <property type="project" value="TreeGrafter"/>
</dbReference>
<dbReference type="PROSITE" id="PS00691">
    <property type="entry name" value="DNA_PHOTOLYASES_1_2"/>
    <property type="match status" value="1"/>
</dbReference>
<dbReference type="InterPro" id="IPR002081">
    <property type="entry name" value="Cryptochrome/DNA_photolyase_1"/>
</dbReference>
<dbReference type="SUPFAM" id="SSF52425">
    <property type="entry name" value="Cryptochrome/photolyase, N-terminal domain"/>
    <property type="match status" value="1"/>
</dbReference>
<evidence type="ECO:0000313" key="11">
    <source>
        <dbReference type="EMBL" id="PXX44448.1"/>
    </source>
</evidence>
<evidence type="ECO:0000256" key="1">
    <source>
        <dbReference type="ARBA" id="ARBA00001932"/>
    </source>
</evidence>
<dbReference type="SUPFAM" id="SSF48173">
    <property type="entry name" value="Cryptochrome/photolyase FAD-binding domain"/>
    <property type="match status" value="1"/>
</dbReference>
<dbReference type="EMBL" id="QJKC01000013">
    <property type="protein sequence ID" value="PXX44448.1"/>
    <property type="molecule type" value="Genomic_DNA"/>
</dbReference>
<dbReference type="InterPro" id="IPR014729">
    <property type="entry name" value="Rossmann-like_a/b/a_fold"/>
</dbReference>
<dbReference type="PROSITE" id="PS00394">
    <property type="entry name" value="DNA_PHOTOLYASES_1_1"/>
    <property type="match status" value="1"/>
</dbReference>
<evidence type="ECO:0000259" key="10">
    <source>
        <dbReference type="PROSITE" id="PS51645"/>
    </source>
</evidence>
<dbReference type="PROSITE" id="PS51645">
    <property type="entry name" value="PHR_CRY_ALPHA_BETA"/>
    <property type="match status" value="1"/>
</dbReference>